<dbReference type="Proteomes" id="UP000012960">
    <property type="component" value="Unplaced"/>
</dbReference>
<dbReference type="SUPFAM" id="SSF143034">
    <property type="entry name" value="L35p-like"/>
    <property type="match status" value="1"/>
</dbReference>
<dbReference type="GO" id="GO:0003735">
    <property type="term" value="F:structural constituent of ribosome"/>
    <property type="evidence" value="ECO:0007669"/>
    <property type="project" value="InterPro"/>
</dbReference>
<dbReference type="InterPro" id="IPR001706">
    <property type="entry name" value="Ribosomal_bL35"/>
</dbReference>
<evidence type="ECO:0000313" key="6">
    <source>
        <dbReference type="EnsemblPlants" id="Ma05_p03470.1"/>
    </source>
</evidence>
<dbReference type="GO" id="GO:1990904">
    <property type="term" value="C:ribonucleoprotein complex"/>
    <property type="evidence" value="ECO:0007669"/>
    <property type="project" value="UniProtKB-KW"/>
</dbReference>
<dbReference type="OrthoDB" id="512750at2759"/>
<evidence type="ECO:0000313" key="7">
    <source>
        <dbReference type="Proteomes" id="UP000012960"/>
    </source>
</evidence>
<dbReference type="InterPro" id="IPR037229">
    <property type="entry name" value="Ribosomal_bL35_sf"/>
</dbReference>
<evidence type="ECO:0000256" key="2">
    <source>
        <dbReference type="ARBA" id="ARBA00022980"/>
    </source>
</evidence>
<dbReference type="EMBL" id="HG996470">
    <property type="protein sequence ID" value="CAG1837396.1"/>
    <property type="molecule type" value="Genomic_DNA"/>
</dbReference>
<dbReference type="GO" id="GO:0006412">
    <property type="term" value="P:translation"/>
    <property type="evidence" value="ECO:0007669"/>
    <property type="project" value="InterPro"/>
</dbReference>
<dbReference type="FunCoup" id="A0A804J0F5">
    <property type="interactions" value="60"/>
</dbReference>
<keyword evidence="3 4" id="KW-0687">Ribonucleoprotein</keyword>
<protein>
    <recommendedName>
        <fullName evidence="4">50S ribosomal protein L35</fullName>
    </recommendedName>
</protein>
<dbReference type="AlphaFoldDB" id="A0A804J0F5"/>
<accession>A0A804J0F5</accession>
<evidence type="ECO:0000256" key="4">
    <source>
        <dbReference type="RuleBase" id="RU000568"/>
    </source>
</evidence>
<evidence type="ECO:0000256" key="3">
    <source>
        <dbReference type="ARBA" id="ARBA00023274"/>
    </source>
</evidence>
<proteinExistence type="inferred from homology"/>
<dbReference type="Pfam" id="PF01632">
    <property type="entry name" value="Ribosomal_L35p"/>
    <property type="match status" value="1"/>
</dbReference>
<reference evidence="6" key="2">
    <citation type="submission" date="2021-05" db="UniProtKB">
        <authorList>
            <consortium name="EnsemblPlants"/>
        </authorList>
    </citation>
    <scope>IDENTIFICATION</scope>
    <source>
        <strain evidence="6">subsp. malaccensis</strain>
    </source>
</reference>
<evidence type="ECO:0000313" key="5">
    <source>
        <dbReference type="EMBL" id="CAG1837396.1"/>
    </source>
</evidence>
<dbReference type="EnsemblPlants" id="Ma05_t03470.1">
    <property type="protein sequence ID" value="Ma05_p03470.1"/>
    <property type="gene ID" value="Ma05_g03470"/>
</dbReference>
<evidence type="ECO:0000256" key="1">
    <source>
        <dbReference type="ARBA" id="ARBA00006598"/>
    </source>
</evidence>
<dbReference type="Gene3D" id="4.10.410.60">
    <property type="match status" value="1"/>
</dbReference>
<gene>
    <name evidence="5" type="ORF">GSMUA_255730.1</name>
</gene>
<organism evidence="6 7">
    <name type="scientific">Musa acuminata subsp. malaccensis</name>
    <name type="common">Wild banana</name>
    <name type="synonym">Musa malaccensis</name>
    <dbReference type="NCBI Taxonomy" id="214687"/>
    <lineage>
        <taxon>Eukaryota</taxon>
        <taxon>Viridiplantae</taxon>
        <taxon>Streptophyta</taxon>
        <taxon>Embryophyta</taxon>
        <taxon>Tracheophyta</taxon>
        <taxon>Spermatophyta</taxon>
        <taxon>Magnoliopsida</taxon>
        <taxon>Liliopsida</taxon>
        <taxon>Zingiberales</taxon>
        <taxon>Musaceae</taxon>
        <taxon>Musa</taxon>
    </lineage>
</organism>
<dbReference type="PANTHER" id="PTHR36400">
    <property type="entry name" value="RIBOSOMAL PROTEIN L35"/>
    <property type="match status" value="1"/>
</dbReference>
<name>A0A804J0F5_MUSAM</name>
<dbReference type="Gramene" id="Ma05_t03470.1">
    <property type="protein sequence ID" value="Ma05_p03470.1"/>
    <property type="gene ID" value="Ma05_g03470"/>
</dbReference>
<keyword evidence="7" id="KW-1185">Reference proteome</keyword>
<comment type="similarity">
    <text evidence="1 4">Belongs to the bacterial ribosomal protein bL35 family.</text>
</comment>
<dbReference type="GO" id="GO:0005840">
    <property type="term" value="C:ribosome"/>
    <property type="evidence" value="ECO:0007669"/>
    <property type="project" value="UniProtKB-KW"/>
</dbReference>
<reference evidence="5" key="1">
    <citation type="submission" date="2021-03" db="EMBL/GenBank/DDBJ databases">
        <authorList>
            <consortium name="Genoscope - CEA"/>
            <person name="William W."/>
        </authorList>
    </citation>
    <scope>NUCLEOTIDE SEQUENCE</scope>
    <source>
        <strain evidence="5">Doubled-haploid Pahang</strain>
    </source>
</reference>
<keyword evidence="2 4" id="KW-0689">Ribosomal protein</keyword>
<dbReference type="PRINTS" id="PR00064">
    <property type="entry name" value="RIBOSOMALL35"/>
</dbReference>
<sequence length="160" mass="18361">MQARRFVDLGRRLLASSRPALCPLPPECLRSVAFPVNPSNLKPVCADVLPPALRNRPPGLEFYPSSHLLSAMQARFYAAKERSRAPSTPVTSKVKKYKLKSYSSFKFRFRTMNDGQIRRWRAGKRHNAHLKSKKAKRRLRRPEIVHAAYAKVMKKLNFCA</sequence>
<dbReference type="PANTHER" id="PTHR36400:SF1">
    <property type="entry name" value="RIBOSOMAL PROTEIN L35"/>
    <property type="match status" value="1"/>
</dbReference>
<dbReference type="InterPro" id="IPR021137">
    <property type="entry name" value="Ribosomal_bL35-like"/>
</dbReference>